<evidence type="ECO:0000313" key="1">
    <source>
        <dbReference type="EMBL" id="KAJ8941803.1"/>
    </source>
</evidence>
<dbReference type="Proteomes" id="UP001162162">
    <property type="component" value="Unassembled WGS sequence"/>
</dbReference>
<keyword evidence="2" id="KW-1185">Reference proteome</keyword>
<evidence type="ECO:0008006" key="3">
    <source>
        <dbReference type="Google" id="ProtNLM"/>
    </source>
</evidence>
<proteinExistence type="predicted"/>
<gene>
    <name evidence="1" type="ORF">NQ318_015928</name>
</gene>
<dbReference type="InterPro" id="IPR052709">
    <property type="entry name" value="Transposase-MT_Hybrid"/>
</dbReference>
<sequence length="223" mass="26382">MRLAMLRPIQQHCGAGTWKGGFASDLNTAQRILLHVYGDSVFSSAQVFQWFKAFSEGRESIEDEPRSGRPSSSRTDENVDRIHCAFRLWLDDEKNGEKLTFNHTTVHQILSNELGIRKIRAKMVPKNLSQEQKDIRRERCLAFWKRLKMIPISWNARPIEDFWALLLRKIYDRGWEAQNEQQLRRRIFEKLREIDLNSVHGLMKDIRRKLRLVEEYGPHNLIV</sequence>
<comment type="caution">
    <text evidence="1">The sequence shown here is derived from an EMBL/GenBank/DDBJ whole genome shotgun (WGS) entry which is preliminary data.</text>
</comment>
<dbReference type="PANTHER" id="PTHR46060">
    <property type="entry name" value="MARINER MOS1 TRANSPOSASE-LIKE PROTEIN"/>
    <property type="match status" value="1"/>
</dbReference>
<evidence type="ECO:0000313" key="2">
    <source>
        <dbReference type="Proteomes" id="UP001162162"/>
    </source>
</evidence>
<dbReference type="EMBL" id="JAPWTK010000352">
    <property type="protein sequence ID" value="KAJ8941803.1"/>
    <property type="molecule type" value="Genomic_DNA"/>
</dbReference>
<dbReference type="PANTHER" id="PTHR46060:SF1">
    <property type="entry name" value="MARINER MOS1 TRANSPOSASE-LIKE PROTEIN"/>
    <property type="match status" value="1"/>
</dbReference>
<reference evidence="1" key="1">
    <citation type="journal article" date="2023" name="Insect Mol. Biol.">
        <title>Genome sequencing provides insights into the evolution of gene families encoding plant cell wall-degrading enzymes in longhorned beetles.</title>
        <authorList>
            <person name="Shin N.R."/>
            <person name="Okamura Y."/>
            <person name="Kirsch R."/>
            <person name="Pauchet Y."/>
        </authorList>
    </citation>
    <scope>NUCLEOTIDE SEQUENCE</scope>
    <source>
        <strain evidence="1">AMC_N1</strain>
    </source>
</reference>
<protein>
    <recommendedName>
        <fullName evidence="3">Mos1 transposase HTH domain-containing protein</fullName>
    </recommendedName>
</protein>
<name>A0AAV8XRW2_9CUCU</name>
<accession>A0AAV8XRW2</accession>
<organism evidence="1 2">
    <name type="scientific">Aromia moschata</name>
    <dbReference type="NCBI Taxonomy" id="1265417"/>
    <lineage>
        <taxon>Eukaryota</taxon>
        <taxon>Metazoa</taxon>
        <taxon>Ecdysozoa</taxon>
        <taxon>Arthropoda</taxon>
        <taxon>Hexapoda</taxon>
        <taxon>Insecta</taxon>
        <taxon>Pterygota</taxon>
        <taxon>Neoptera</taxon>
        <taxon>Endopterygota</taxon>
        <taxon>Coleoptera</taxon>
        <taxon>Polyphaga</taxon>
        <taxon>Cucujiformia</taxon>
        <taxon>Chrysomeloidea</taxon>
        <taxon>Cerambycidae</taxon>
        <taxon>Cerambycinae</taxon>
        <taxon>Callichromatini</taxon>
        <taxon>Aromia</taxon>
    </lineage>
</organism>
<dbReference type="AlphaFoldDB" id="A0AAV8XRW2"/>